<evidence type="ECO:0000313" key="1">
    <source>
        <dbReference type="EMBL" id="MBQ0961630.1"/>
    </source>
</evidence>
<proteinExistence type="predicted"/>
<sequence length="451" mass="50780">MARNPNASRTSYSGYFLAFEPARTEKVAERLHNPGEASESFSAMDWKFERREVALLSLEPGEFTIGALVLMDRMHGSGGTGTLKMRMWSPVIIEDPIKPGEIADEFPAVDRLCTAERFKRIPSIEWPLVLEAIKRVRPALAKRIDALVAMREKQRHLAGNDKKIRRLTEQRDAIGLALDIASLNRKAILRKADLSHIDAASSALELLDAEPLQEQDLIRQDQRVFKGLLKLDDFKAARFEGTGDREVRVYVYDKKPLETVLGIDLLIFLADFKSYLLLQYKCMEPKSDDHGKTWSYLVDPQLSKQIKAMDTAMNAIRLLPMPASTSMRDWRLSEETFYFKFCETTSPDARDDALVAGITLGHSHLKRFLELPEAIGANGGKRIGYSNCPRYLNNTQFVDLAREGWIGCDQRGYALISAVIKAGQADGRRAMYAVIKGSGAKTAADRRKRIQ</sequence>
<name>A0A940YYS8_9BURK</name>
<comment type="caution">
    <text evidence="1">The sequence shown here is derived from an EMBL/GenBank/DDBJ whole genome shotgun (WGS) entry which is preliminary data.</text>
</comment>
<dbReference type="RefSeq" id="WP_210804317.1">
    <property type="nucleotide sequence ID" value="NZ_JAGQDE010000034.1"/>
</dbReference>
<accession>A0A940YYS8</accession>
<keyword evidence="2" id="KW-1185">Reference proteome</keyword>
<dbReference type="Proteomes" id="UP000678374">
    <property type="component" value="Unassembled WGS sequence"/>
</dbReference>
<dbReference type="EMBL" id="JAGQDE010000034">
    <property type="protein sequence ID" value="MBQ0961630.1"/>
    <property type="molecule type" value="Genomic_DNA"/>
</dbReference>
<gene>
    <name evidence="1" type="ORF">KAK06_22005</name>
</gene>
<protein>
    <submittedName>
        <fullName evidence="1">Uncharacterized protein</fullName>
    </submittedName>
</protein>
<dbReference type="AlphaFoldDB" id="A0A940YYS8"/>
<evidence type="ECO:0000313" key="2">
    <source>
        <dbReference type="Proteomes" id="UP000678374"/>
    </source>
</evidence>
<reference evidence="1" key="1">
    <citation type="submission" date="2021-04" db="EMBL/GenBank/DDBJ databases">
        <title>The genome sequence of Ideonella sp. 4Y11.</title>
        <authorList>
            <person name="Liu Y."/>
        </authorList>
    </citation>
    <scope>NUCLEOTIDE SEQUENCE</scope>
    <source>
        <strain evidence="1">4Y11</strain>
    </source>
</reference>
<organism evidence="1 2">
    <name type="scientific">Ideonella aquatica</name>
    <dbReference type="NCBI Taxonomy" id="2824119"/>
    <lineage>
        <taxon>Bacteria</taxon>
        <taxon>Pseudomonadati</taxon>
        <taxon>Pseudomonadota</taxon>
        <taxon>Betaproteobacteria</taxon>
        <taxon>Burkholderiales</taxon>
        <taxon>Sphaerotilaceae</taxon>
        <taxon>Ideonella</taxon>
    </lineage>
</organism>